<reference evidence="1 2" key="1">
    <citation type="submission" date="2024-01" db="EMBL/GenBank/DDBJ databases">
        <title>The genomes of 5 underutilized Papilionoideae crops provide insights into root nodulation and disease resistance.</title>
        <authorList>
            <person name="Yuan L."/>
        </authorList>
    </citation>
    <scope>NUCLEOTIDE SEQUENCE [LARGE SCALE GENOMIC DNA]</scope>
    <source>
        <strain evidence="1">LY-2023</strain>
        <tissue evidence="1">Leaf</tissue>
    </source>
</reference>
<dbReference type="AlphaFoldDB" id="A0AAN9ID40"/>
<evidence type="ECO:0000313" key="2">
    <source>
        <dbReference type="Proteomes" id="UP001359559"/>
    </source>
</evidence>
<protein>
    <submittedName>
        <fullName evidence="1">Uncharacterized protein</fullName>
    </submittedName>
</protein>
<name>A0AAN9ID40_CLITE</name>
<dbReference type="EMBL" id="JAYKXN010000007">
    <property type="protein sequence ID" value="KAK7272635.1"/>
    <property type="molecule type" value="Genomic_DNA"/>
</dbReference>
<accession>A0AAN9ID40</accession>
<proteinExistence type="predicted"/>
<dbReference type="Proteomes" id="UP001359559">
    <property type="component" value="Unassembled WGS sequence"/>
</dbReference>
<comment type="caution">
    <text evidence="1">The sequence shown here is derived from an EMBL/GenBank/DDBJ whole genome shotgun (WGS) entry which is preliminary data.</text>
</comment>
<organism evidence="1 2">
    <name type="scientific">Clitoria ternatea</name>
    <name type="common">Butterfly pea</name>
    <dbReference type="NCBI Taxonomy" id="43366"/>
    <lineage>
        <taxon>Eukaryota</taxon>
        <taxon>Viridiplantae</taxon>
        <taxon>Streptophyta</taxon>
        <taxon>Embryophyta</taxon>
        <taxon>Tracheophyta</taxon>
        <taxon>Spermatophyta</taxon>
        <taxon>Magnoliopsida</taxon>
        <taxon>eudicotyledons</taxon>
        <taxon>Gunneridae</taxon>
        <taxon>Pentapetalae</taxon>
        <taxon>rosids</taxon>
        <taxon>fabids</taxon>
        <taxon>Fabales</taxon>
        <taxon>Fabaceae</taxon>
        <taxon>Papilionoideae</taxon>
        <taxon>50 kb inversion clade</taxon>
        <taxon>NPAAA clade</taxon>
        <taxon>indigoferoid/millettioid clade</taxon>
        <taxon>Phaseoleae</taxon>
        <taxon>Clitoria</taxon>
    </lineage>
</organism>
<keyword evidence="2" id="KW-1185">Reference proteome</keyword>
<gene>
    <name evidence="1" type="ORF">RJT34_29356</name>
</gene>
<evidence type="ECO:0000313" key="1">
    <source>
        <dbReference type="EMBL" id="KAK7272635.1"/>
    </source>
</evidence>
<sequence length="68" mass="7552">MESLESSHNFSADALFGSHVCMTRGTQLSFIRVTRGAHPNPNSICSKLQFLFFLSFFCILQQLPSASP</sequence>